<keyword evidence="3" id="KW-1185">Reference proteome</keyword>
<evidence type="ECO:0000256" key="1">
    <source>
        <dbReference type="SAM" id="MobiDB-lite"/>
    </source>
</evidence>
<evidence type="ECO:0000313" key="2">
    <source>
        <dbReference type="EMBL" id="MEV5506285.1"/>
    </source>
</evidence>
<comment type="caution">
    <text evidence="2">The sequence shown here is derived from an EMBL/GenBank/DDBJ whole genome shotgun (WGS) entry which is preliminary data.</text>
</comment>
<dbReference type="EMBL" id="JBFAUK010000004">
    <property type="protein sequence ID" value="MEV5506285.1"/>
    <property type="molecule type" value="Genomic_DNA"/>
</dbReference>
<protein>
    <recommendedName>
        <fullName evidence="4">PRC-barrel domain containing protein</fullName>
    </recommendedName>
</protein>
<proteinExistence type="predicted"/>
<organism evidence="2 3">
    <name type="scientific">Streptomyces orinoci</name>
    <name type="common">Streptoverticillium orinoci</name>
    <dbReference type="NCBI Taxonomy" id="67339"/>
    <lineage>
        <taxon>Bacteria</taxon>
        <taxon>Bacillati</taxon>
        <taxon>Actinomycetota</taxon>
        <taxon>Actinomycetes</taxon>
        <taxon>Kitasatosporales</taxon>
        <taxon>Streptomycetaceae</taxon>
        <taxon>Streptomyces</taxon>
    </lineage>
</organism>
<feature type="compositionally biased region" description="Polar residues" evidence="1">
    <location>
        <begin position="70"/>
        <end position="79"/>
    </location>
</feature>
<evidence type="ECO:0008006" key="4">
    <source>
        <dbReference type="Google" id="ProtNLM"/>
    </source>
</evidence>
<gene>
    <name evidence="2" type="ORF">AB0L16_07385</name>
</gene>
<name>A0ABV3JTT9_STRON</name>
<dbReference type="RefSeq" id="WP_109282726.1">
    <property type="nucleotide sequence ID" value="NZ_JBFAUK010000004.1"/>
</dbReference>
<accession>A0ABV3JTT9</accession>
<reference evidence="2 3" key="1">
    <citation type="submission" date="2024-06" db="EMBL/GenBank/DDBJ databases">
        <title>The Natural Products Discovery Center: Release of the First 8490 Sequenced Strains for Exploring Actinobacteria Biosynthetic Diversity.</title>
        <authorList>
            <person name="Kalkreuter E."/>
            <person name="Kautsar S.A."/>
            <person name="Yang D."/>
            <person name="Bader C.D."/>
            <person name="Teijaro C.N."/>
            <person name="Fluegel L."/>
            <person name="Davis C.M."/>
            <person name="Simpson J.R."/>
            <person name="Lauterbach L."/>
            <person name="Steele A.D."/>
            <person name="Gui C."/>
            <person name="Meng S."/>
            <person name="Li G."/>
            <person name="Viehrig K."/>
            <person name="Ye F."/>
            <person name="Su P."/>
            <person name="Kiefer A.F."/>
            <person name="Nichols A."/>
            <person name="Cepeda A.J."/>
            <person name="Yan W."/>
            <person name="Fan B."/>
            <person name="Jiang Y."/>
            <person name="Adhikari A."/>
            <person name="Zheng C.-J."/>
            <person name="Schuster L."/>
            <person name="Cowan T.M."/>
            <person name="Smanski M.J."/>
            <person name="Chevrette M.G."/>
            <person name="De Carvalho L.P.S."/>
            <person name="Shen B."/>
        </authorList>
    </citation>
    <scope>NUCLEOTIDE SEQUENCE [LARGE SCALE GENOMIC DNA]</scope>
    <source>
        <strain evidence="2 3">NPDC052347</strain>
    </source>
</reference>
<evidence type="ECO:0000313" key="3">
    <source>
        <dbReference type="Proteomes" id="UP001552594"/>
    </source>
</evidence>
<dbReference type="Proteomes" id="UP001552594">
    <property type="component" value="Unassembled WGS sequence"/>
</dbReference>
<feature type="compositionally biased region" description="Basic and acidic residues" evidence="1">
    <location>
        <begin position="46"/>
        <end position="65"/>
    </location>
</feature>
<feature type="region of interest" description="Disordered" evidence="1">
    <location>
        <begin position="42"/>
        <end position="79"/>
    </location>
</feature>
<sequence length="79" mass="8832">MTASERNALPTTGSFVVDTSRNEIGQVMDYDPEQACLQLRPPRGGLEWDARPDDVRPATDKERLSAKVQAANSGRWWSQ</sequence>